<dbReference type="OrthoDB" id="2064617at2"/>
<dbReference type="AlphaFoldDB" id="A0A1G9XVG2"/>
<evidence type="ECO:0000313" key="2">
    <source>
        <dbReference type="EMBL" id="SDN00481.1"/>
    </source>
</evidence>
<dbReference type="SUPFAM" id="SSF159234">
    <property type="entry name" value="FomD-like"/>
    <property type="match status" value="1"/>
</dbReference>
<evidence type="ECO:0000259" key="1">
    <source>
        <dbReference type="Pfam" id="PF04167"/>
    </source>
</evidence>
<evidence type="ECO:0000313" key="3">
    <source>
        <dbReference type="Proteomes" id="UP000187651"/>
    </source>
</evidence>
<name>A0A1G9XVG2_9FIRM</name>
<protein>
    <recommendedName>
        <fullName evidence="1">DUF402 domain-containing protein</fullName>
    </recommendedName>
</protein>
<keyword evidence="3" id="KW-1185">Reference proteome</keyword>
<organism evidence="2 3">
    <name type="scientific">Lachnospira pectinoschiza</name>
    <dbReference type="NCBI Taxonomy" id="28052"/>
    <lineage>
        <taxon>Bacteria</taxon>
        <taxon>Bacillati</taxon>
        <taxon>Bacillota</taxon>
        <taxon>Clostridia</taxon>
        <taxon>Lachnospirales</taxon>
        <taxon>Lachnospiraceae</taxon>
        <taxon>Lachnospira</taxon>
    </lineage>
</organism>
<dbReference type="Proteomes" id="UP000187651">
    <property type="component" value="Unassembled WGS sequence"/>
</dbReference>
<proteinExistence type="predicted"/>
<dbReference type="Gene3D" id="2.40.380.10">
    <property type="entry name" value="FomD-like"/>
    <property type="match status" value="1"/>
</dbReference>
<reference evidence="3" key="1">
    <citation type="submission" date="2016-10" db="EMBL/GenBank/DDBJ databases">
        <authorList>
            <person name="Varghese N."/>
            <person name="Submissions S."/>
        </authorList>
    </citation>
    <scope>NUCLEOTIDE SEQUENCE [LARGE SCALE GENOMIC DNA]</scope>
    <source>
        <strain evidence="3">M83</strain>
    </source>
</reference>
<accession>A0A1G9XVG2</accession>
<dbReference type="EMBL" id="FNHZ01000004">
    <property type="protein sequence ID" value="SDN00481.1"/>
    <property type="molecule type" value="Genomic_DNA"/>
</dbReference>
<dbReference type="InterPro" id="IPR007295">
    <property type="entry name" value="DUF402"/>
</dbReference>
<dbReference type="InterPro" id="IPR035930">
    <property type="entry name" value="FomD-like_sf"/>
</dbReference>
<dbReference type="RefSeq" id="WP_034245594.1">
    <property type="nucleotide sequence ID" value="NZ_FNHZ01000004.1"/>
</dbReference>
<gene>
    <name evidence="2" type="ORF">SAMN05216544_1648</name>
</gene>
<sequence length="162" mass="19015">MATLYRKRLVPMECVELKDDVIVYQDADRIVTVWNTLKPKKEFSHGISYYVMNEGIKVSKFYRDDNSLTYIYVDIIDTEYNKEEDKFIFTDLIADVIVNEDGNYRVVDLDELADAFKSDIISKDYLVASLNRLNNLLLSIYSGSFKEYVKFIERFEANIKVI</sequence>
<dbReference type="Pfam" id="PF04167">
    <property type="entry name" value="DUF402"/>
    <property type="match status" value="1"/>
</dbReference>
<feature type="domain" description="DUF402" evidence="1">
    <location>
        <begin position="9"/>
        <end position="144"/>
    </location>
</feature>